<name>A0A165H5D8_XYLHT</name>
<keyword evidence="3" id="KW-1185">Reference proteome</keyword>
<dbReference type="InParanoid" id="A0A165H5D8"/>
<protein>
    <submittedName>
        <fullName evidence="2">Uncharacterized protein</fullName>
    </submittedName>
</protein>
<dbReference type="AlphaFoldDB" id="A0A165H5D8"/>
<dbReference type="RefSeq" id="XP_018188563.1">
    <property type="nucleotide sequence ID" value="XM_018329176.1"/>
</dbReference>
<evidence type="ECO:0000313" key="3">
    <source>
        <dbReference type="Proteomes" id="UP000076632"/>
    </source>
</evidence>
<keyword evidence="1" id="KW-0812">Transmembrane</keyword>
<proteinExistence type="predicted"/>
<keyword evidence="1" id="KW-0472">Membrane</keyword>
<feature type="transmembrane region" description="Helical" evidence="1">
    <location>
        <begin position="163"/>
        <end position="183"/>
    </location>
</feature>
<keyword evidence="1" id="KW-1133">Transmembrane helix</keyword>
<dbReference type="EMBL" id="KV407458">
    <property type="protein sequence ID" value="KZF23008.1"/>
    <property type="molecule type" value="Genomic_DNA"/>
</dbReference>
<accession>A0A165H5D8</accession>
<evidence type="ECO:0000256" key="1">
    <source>
        <dbReference type="SAM" id="Phobius"/>
    </source>
</evidence>
<evidence type="ECO:0000313" key="2">
    <source>
        <dbReference type="EMBL" id="KZF23008.1"/>
    </source>
</evidence>
<gene>
    <name evidence="2" type="ORF">L228DRAFT_141356</name>
</gene>
<dbReference type="Proteomes" id="UP000076632">
    <property type="component" value="Unassembled WGS sequence"/>
</dbReference>
<reference evidence="2 3" key="1">
    <citation type="journal article" date="2016" name="Fungal Biol.">
        <title>The genome of Xylona heveae provides a window into fungal endophytism.</title>
        <authorList>
            <person name="Gazis R."/>
            <person name="Kuo A."/>
            <person name="Riley R."/>
            <person name="LaButti K."/>
            <person name="Lipzen A."/>
            <person name="Lin J."/>
            <person name="Amirebrahimi M."/>
            <person name="Hesse C.N."/>
            <person name="Spatafora J.W."/>
            <person name="Henrissat B."/>
            <person name="Hainaut M."/>
            <person name="Grigoriev I.V."/>
            <person name="Hibbett D.S."/>
        </authorList>
    </citation>
    <scope>NUCLEOTIDE SEQUENCE [LARGE SCALE GENOMIC DNA]</scope>
    <source>
        <strain evidence="2 3">TC161</strain>
    </source>
</reference>
<feature type="transmembrane region" description="Helical" evidence="1">
    <location>
        <begin position="135"/>
        <end position="157"/>
    </location>
</feature>
<dbReference type="GeneID" id="28894313"/>
<sequence length="278" mass="31093">MNLPTKNRGLINGQALNLNKGLICMKRLSASNMSMMNVPMVSDMGKQEDLPTYRCPWTSLTTRRLRHHPAAVLRQHLRQPMNVNQLEPNSTAFSLHSMGDAPHAHSSHFFLCIWFSRGRPVVILKSLRGYIISTTAYNIPGFYAPLVTLVIVLLFPALKPHCVHYISTSLITLLVRPFDSLFISLRFQFRSAWTALESCESVLPRQAPKLGSPITIVGDRNASSTHAQPPPADDDGVSLDFYSLHYHRPTTPASLSLFLSASFSPCRETLGPCRRWAL</sequence>
<organism evidence="2 3">
    <name type="scientific">Xylona heveae (strain CBS 132557 / TC161)</name>
    <dbReference type="NCBI Taxonomy" id="1328760"/>
    <lineage>
        <taxon>Eukaryota</taxon>
        <taxon>Fungi</taxon>
        <taxon>Dikarya</taxon>
        <taxon>Ascomycota</taxon>
        <taxon>Pezizomycotina</taxon>
        <taxon>Xylonomycetes</taxon>
        <taxon>Xylonales</taxon>
        <taxon>Xylonaceae</taxon>
        <taxon>Xylona</taxon>
    </lineage>
</organism>